<accession>A0A6V7R4U4</accession>
<name>A0A6V7R4U4_9BACL</name>
<dbReference type="AlphaFoldDB" id="A0A6V7R4U4"/>
<keyword evidence="2" id="KW-1185">Reference proteome</keyword>
<dbReference type="SFLD" id="SFLDS00003">
    <property type="entry name" value="Haloacid_Dehalogenase"/>
    <property type="match status" value="1"/>
</dbReference>
<dbReference type="Gene3D" id="3.40.50.1000">
    <property type="entry name" value="HAD superfamily/HAD-like"/>
    <property type="match status" value="1"/>
</dbReference>
<gene>
    <name evidence="1" type="primary">ywpJ</name>
    <name evidence="1" type="ORF">JEOPIN946_00281</name>
</gene>
<dbReference type="EMBL" id="CAJEWB010000004">
    <property type="protein sequence ID" value="CAD2072083.1"/>
    <property type="molecule type" value="Genomic_DNA"/>
</dbReference>
<dbReference type="Gene3D" id="3.30.1240.10">
    <property type="match status" value="1"/>
</dbReference>
<proteinExistence type="predicted"/>
<dbReference type="NCBIfam" id="TIGR01484">
    <property type="entry name" value="HAD-SF-IIB"/>
    <property type="match status" value="1"/>
</dbReference>
<dbReference type="PANTHER" id="PTHR10000">
    <property type="entry name" value="PHOSPHOSERINE PHOSPHATASE"/>
    <property type="match status" value="1"/>
</dbReference>
<dbReference type="InterPro" id="IPR006379">
    <property type="entry name" value="HAD-SF_hydro_IIB"/>
</dbReference>
<dbReference type="NCBIfam" id="TIGR00099">
    <property type="entry name" value="Cof-subfamily"/>
    <property type="match status" value="1"/>
</dbReference>
<evidence type="ECO:0000313" key="1">
    <source>
        <dbReference type="EMBL" id="CAD2072083.1"/>
    </source>
</evidence>
<protein>
    <submittedName>
        <fullName evidence="1">Phosphatase YwpJ</fullName>
    </submittedName>
</protein>
<dbReference type="GO" id="GO:0005829">
    <property type="term" value="C:cytosol"/>
    <property type="evidence" value="ECO:0007669"/>
    <property type="project" value="TreeGrafter"/>
</dbReference>
<dbReference type="PANTHER" id="PTHR10000:SF55">
    <property type="entry name" value="5-AMINO-6-(5-PHOSPHO-D-RIBITYLAMINO)URACIL PHOSPHATASE YCSE"/>
    <property type="match status" value="1"/>
</dbReference>
<dbReference type="RefSeq" id="WP_186076194.1">
    <property type="nucleotide sequence ID" value="NZ_CAJEWB010000004.1"/>
</dbReference>
<reference evidence="1 2" key="1">
    <citation type="submission" date="2020-07" db="EMBL/GenBank/DDBJ databases">
        <authorList>
            <person name="Criscuolo A."/>
        </authorList>
    </citation>
    <scope>NUCLEOTIDE SEQUENCE [LARGE SCALE GENOMIC DNA]</scope>
    <source>
        <strain evidence="1">CIP107946</strain>
    </source>
</reference>
<dbReference type="Proteomes" id="UP000588186">
    <property type="component" value="Unassembled WGS sequence"/>
</dbReference>
<dbReference type="Pfam" id="PF08282">
    <property type="entry name" value="Hydrolase_3"/>
    <property type="match status" value="1"/>
</dbReference>
<organism evidence="1 2">
    <name type="scientific">Phocicoccus pinnipedialis</name>
    <dbReference type="NCBI Taxonomy" id="110845"/>
    <lineage>
        <taxon>Bacteria</taxon>
        <taxon>Bacillati</taxon>
        <taxon>Bacillota</taxon>
        <taxon>Bacilli</taxon>
        <taxon>Bacillales</taxon>
        <taxon>Salinicoccaceae</taxon>
        <taxon>Phocicoccus</taxon>
    </lineage>
</organism>
<evidence type="ECO:0000313" key="2">
    <source>
        <dbReference type="Proteomes" id="UP000588186"/>
    </source>
</evidence>
<dbReference type="GO" id="GO:0000287">
    <property type="term" value="F:magnesium ion binding"/>
    <property type="evidence" value="ECO:0007669"/>
    <property type="project" value="TreeGrafter"/>
</dbReference>
<dbReference type="InterPro" id="IPR023214">
    <property type="entry name" value="HAD_sf"/>
</dbReference>
<dbReference type="GO" id="GO:0016791">
    <property type="term" value="F:phosphatase activity"/>
    <property type="evidence" value="ECO:0007669"/>
    <property type="project" value="UniProtKB-ARBA"/>
</dbReference>
<sequence length="279" mass="31381">MKAIAIDLDGTALTHGGVFSSHLNDVLNKLHDRGLKIIIATGRSMKSLGTKIPDTLKVDGYVAASGVRVQTPEAILESHVFSEDTAHYILNLARKHKMYYEINTETDGPFTFKQDREYILKDLLSDPGESVYGYELIGIERTLKSKKQWVEHVDMAKTIKFYFFSMDAEKISNFYNVLDKNKDEKYALYQTAPHNSETMVSGVDKGTGLETLLDHLGISFDDLHVFGDSMNDTPMFLRAGKKTAMKNATDELKSIADDVTQFSCDDDGLAKYLENHYLK</sequence>
<comment type="caution">
    <text evidence="1">The sequence shown here is derived from an EMBL/GenBank/DDBJ whole genome shotgun (WGS) entry which is preliminary data.</text>
</comment>
<dbReference type="SUPFAM" id="SSF56784">
    <property type="entry name" value="HAD-like"/>
    <property type="match status" value="1"/>
</dbReference>
<dbReference type="SFLD" id="SFLDG01140">
    <property type="entry name" value="C2.B:_Phosphomannomutase_and_P"/>
    <property type="match status" value="1"/>
</dbReference>
<dbReference type="InterPro" id="IPR036412">
    <property type="entry name" value="HAD-like_sf"/>
</dbReference>
<dbReference type="InterPro" id="IPR000150">
    <property type="entry name" value="Cof"/>
</dbReference>